<dbReference type="PANTHER" id="PTHR33065:SF197">
    <property type="entry name" value="GENOME ASSEMBLY, CHROMOSOME: II"/>
    <property type="match status" value="1"/>
</dbReference>
<feature type="region of interest" description="Disordered" evidence="1">
    <location>
        <begin position="73"/>
        <end position="100"/>
    </location>
</feature>
<feature type="region of interest" description="Disordered" evidence="1">
    <location>
        <begin position="18"/>
        <end position="45"/>
    </location>
</feature>
<dbReference type="EMBL" id="JAUUTY010000005">
    <property type="protein sequence ID" value="KAK1625977.1"/>
    <property type="molecule type" value="Genomic_DNA"/>
</dbReference>
<evidence type="ECO:0000256" key="1">
    <source>
        <dbReference type="SAM" id="MobiDB-lite"/>
    </source>
</evidence>
<feature type="domain" description="DUF6598" evidence="2">
    <location>
        <begin position="175"/>
        <end position="416"/>
    </location>
</feature>
<organism evidence="3 4">
    <name type="scientific">Lolium multiflorum</name>
    <name type="common">Italian ryegrass</name>
    <name type="synonym">Lolium perenne subsp. multiflorum</name>
    <dbReference type="NCBI Taxonomy" id="4521"/>
    <lineage>
        <taxon>Eukaryota</taxon>
        <taxon>Viridiplantae</taxon>
        <taxon>Streptophyta</taxon>
        <taxon>Embryophyta</taxon>
        <taxon>Tracheophyta</taxon>
        <taxon>Spermatophyta</taxon>
        <taxon>Magnoliopsida</taxon>
        <taxon>Liliopsida</taxon>
        <taxon>Poales</taxon>
        <taxon>Poaceae</taxon>
        <taxon>BOP clade</taxon>
        <taxon>Pooideae</taxon>
        <taxon>Poodae</taxon>
        <taxon>Poeae</taxon>
        <taxon>Poeae Chloroplast Group 2 (Poeae type)</taxon>
        <taxon>Loliodinae</taxon>
        <taxon>Loliinae</taxon>
        <taxon>Lolium</taxon>
    </lineage>
</organism>
<accession>A0AAD8RKW6</accession>
<keyword evidence="4" id="KW-1185">Reference proteome</keyword>
<reference evidence="3" key="1">
    <citation type="submission" date="2023-07" db="EMBL/GenBank/DDBJ databases">
        <title>A chromosome-level genome assembly of Lolium multiflorum.</title>
        <authorList>
            <person name="Chen Y."/>
            <person name="Copetti D."/>
            <person name="Kolliker R."/>
            <person name="Studer B."/>
        </authorList>
    </citation>
    <scope>NUCLEOTIDE SEQUENCE</scope>
    <source>
        <strain evidence="3">02402/16</strain>
        <tissue evidence="3">Leaf</tissue>
    </source>
</reference>
<evidence type="ECO:0000313" key="4">
    <source>
        <dbReference type="Proteomes" id="UP001231189"/>
    </source>
</evidence>
<dbReference type="InterPro" id="IPR046533">
    <property type="entry name" value="DUF6598"/>
</dbReference>
<comment type="caution">
    <text evidence="3">The sequence shown here is derived from an EMBL/GenBank/DDBJ whole genome shotgun (WGS) entry which is preliminary data.</text>
</comment>
<dbReference type="Proteomes" id="UP001231189">
    <property type="component" value="Unassembled WGS sequence"/>
</dbReference>
<name>A0AAD8RKW6_LOLMU</name>
<protein>
    <recommendedName>
        <fullName evidence="2">DUF6598 domain-containing protein</fullName>
    </recommendedName>
</protein>
<feature type="compositionally biased region" description="Basic and acidic residues" evidence="1">
    <location>
        <begin position="73"/>
        <end position="87"/>
    </location>
</feature>
<proteinExistence type="predicted"/>
<evidence type="ECO:0000313" key="3">
    <source>
        <dbReference type="EMBL" id="KAK1625977.1"/>
    </source>
</evidence>
<gene>
    <name evidence="3" type="ORF">QYE76_000292</name>
</gene>
<dbReference type="Pfam" id="PF20241">
    <property type="entry name" value="DUF6598"/>
    <property type="match status" value="2"/>
</dbReference>
<dbReference type="PANTHER" id="PTHR33065">
    <property type="entry name" value="OS07G0486400 PROTEIN"/>
    <property type="match status" value="1"/>
</dbReference>
<sequence length="923" mass="103432">MEEEASWLFYCDIDSSSRASSTKTMEESSGGGSELISASTDTSEIEEAHEIEEAMEEEASWLFFYDADPPSRLDSTKTMDEASRSHGELISAPTDTKLEASEMGTETAKLEETAEANEGTMMRAGQFLDMGSRAFLAKLYKLFSTTYKDDDTTSLSPMHFTHATQPGDAASVASTLQIFSLKLQEVNQEALGSNWPLRVYGTVAARDTVDRNRNILFHRARENCQILTQKDPSLQLTGPSRAIVAIDPVDLEIQLKVKGSGRKASEDRVLMRQTFVYGGGNITEPSNDHCKITLRCARLENTVQATVVAVRVLNWRKRAWPFKHGGKVSCVAKGPIVKPKEEDEEVVLQDHVTAASTSRDGYLDLSRRVVSVELNGELRVIIRSPKFHGHVFFPAKECKSSRGICHLGPYEVEVTVAWSLLIRDKRCISRREECVDDDVQAFEHTTKWIQRMKATLKSQSATKIYSLLDLISKNAMKLKAEPKLRISDYSISEVQIHMNNMYRDVTSLLLMMENRHNKYGPNALFNGLDQFCTWLEQMGLLSYKRTLKSQSFSELSRETLEAAKVKAEVTPRISSSTDIKLEIEEANEMGEEDEDSDKTQTEEEYFEWYRQGWVLSWSISCGSFTETTSLSPMHFTHSTPGHRPRGALVDSTLQIYSIKVTNIEDDSGLNWPLQVYGVVAARDTVDRNRNILFSRQRNNCQILTPEDPFLRLTGPSRAIVTEPAYVEIELKVKGTTKSEDSVLMRHRWYYSSSYQGLRTLYTPLEGDYCTMVLSAETLGASVQATIVGIRVRVPEGSPNPFEYGGRVVCSSLPRRKGELPDSEHIAADPSFRQVVLQDGAMTTCSKGYLNLARHVVSVKLRGKLELVIEARSRCGAMAGQVVVSIDAQECNITENICHIGDSELEITVAWSRLVEDKAFVSTL</sequence>
<evidence type="ECO:0000259" key="2">
    <source>
        <dbReference type="Pfam" id="PF20241"/>
    </source>
</evidence>
<dbReference type="AlphaFoldDB" id="A0AAD8RKW6"/>
<feature type="domain" description="DUF6598" evidence="2">
    <location>
        <begin position="652"/>
        <end position="908"/>
    </location>
</feature>